<reference evidence="3" key="1">
    <citation type="submission" date="2018-05" db="EMBL/GenBank/DDBJ databases">
        <authorList>
            <person name="Lanie J.A."/>
            <person name="Ng W.-L."/>
            <person name="Kazmierczak K.M."/>
            <person name="Andrzejewski T.M."/>
            <person name="Davidsen T.M."/>
            <person name="Wayne K.J."/>
            <person name="Tettelin H."/>
            <person name="Glass J.I."/>
            <person name="Rusch D."/>
            <person name="Podicherti R."/>
            <person name="Tsui H.-C.T."/>
            <person name="Winkler M.E."/>
        </authorList>
    </citation>
    <scope>NUCLEOTIDE SEQUENCE</scope>
</reference>
<dbReference type="PROSITE" id="PS51898">
    <property type="entry name" value="TYR_RECOMBINASE"/>
    <property type="match status" value="1"/>
</dbReference>
<evidence type="ECO:0000259" key="2">
    <source>
        <dbReference type="PROSITE" id="PS51898"/>
    </source>
</evidence>
<evidence type="ECO:0000256" key="1">
    <source>
        <dbReference type="ARBA" id="ARBA00023172"/>
    </source>
</evidence>
<dbReference type="AlphaFoldDB" id="A0A383ANT7"/>
<gene>
    <name evidence="3" type="ORF">METZ01_LOCUS462246</name>
</gene>
<dbReference type="PANTHER" id="PTHR30349">
    <property type="entry name" value="PHAGE INTEGRASE-RELATED"/>
    <property type="match status" value="1"/>
</dbReference>
<dbReference type="CDD" id="cd01189">
    <property type="entry name" value="INT_ICEBs1_C_like"/>
    <property type="match status" value="1"/>
</dbReference>
<dbReference type="GO" id="GO:0015074">
    <property type="term" value="P:DNA integration"/>
    <property type="evidence" value="ECO:0007669"/>
    <property type="project" value="InterPro"/>
</dbReference>
<dbReference type="InterPro" id="IPR050090">
    <property type="entry name" value="Tyrosine_recombinase_XerCD"/>
</dbReference>
<dbReference type="InterPro" id="IPR011010">
    <property type="entry name" value="DNA_brk_join_enz"/>
</dbReference>
<dbReference type="EMBL" id="UINC01193666">
    <property type="protein sequence ID" value="SVE09392.1"/>
    <property type="molecule type" value="Genomic_DNA"/>
</dbReference>
<feature type="domain" description="Tyr recombinase" evidence="2">
    <location>
        <begin position="1"/>
        <end position="187"/>
    </location>
</feature>
<organism evidence="3">
    <name type="scientific">marine metagenome</name>
    <dbReference type="NCBI Taxonomy" id="408172"/>
    <lineage>
        <taxon>unclassified sequences</taxon>
        <taxon>metagenomes</taxon>
        <taxon>ecological metagenomes</taxon>
    </lineage>
</organism>
<dbReference type="PANTHER" id="PTHR30349:SF64">
    <property type="entry name" value="PROPHAGE INTEGRASE INTD-RELATED"/>
    <property type="match status" value="1"/>
</dbReference>
<dbReference type="InterPro" id="IPR013762">
    <property type="entry name" value="Integrase-like_cat_sf"/>
</dbReference>
<dbReference type="GO" id="GO:0003677">
    <property type="term" value="F:DNA binding"/>
    <property type="evidence" value="ECO:0007669"/>
    <property type="project" value="InterPro"/>
</dbReference>
<dbReference type="InterPro" id="IPR002104">
    <property type="entry name" value="Integrase_catalytic"/>
</dbReference>
<proteinExistence type="predicted"/>
<dbReference type="Pfam" id="PF00589">
    <property type="entry name" value="Phage_integrase"/>
    <property type="match status" value="1"/>
</dbReference>
<feature type="non-terminal residue" evidence="3">
    <location>
        <position position="1"/>
    </location>
</feature>
<keyword evidence="1" id="KW-0233">DNA recombination</keyword>
<accession>A0A383ANT7</accession>
<dbReference type="SUPFAM" id="SSF56349">
    <property type="entry name" value="DNA breaking-rejoining enzymes"/>
    <property type="match status" value="1"/>
</dbReference>
<dbReference type="GO" id="GO:0006310">
    <property type="term" value="P:DNA recombination"/>
    <property type="evidence" value="ECO:0007669"/>
    <property type="project" value="UniProtKB-KW"/>
</dbReference>
<evidence type="ECO:0000313" key="3">
    <source>
        <dbReference type="EMBL" id="SVE09392.1"/>
    </source>
</evidence>
<protein>
    <recommendedName>
        <fullName evidence="2">Tyr recombinase domain-containing protein</fullName>
    </recommendedName>
</protein>
<name>A0A383ANT7_9ZZZZ</name>
<sequence>VALLKVEGQWKPLWTLLVGTGLRLGEALGLQWKDIDEKSGTLKINRSLKKVTGLGLIYQNPKTEKSRRSIFMPTTVSKALSKHRVWQSEHRLKLGPDWINEDLVFPNEWGGPLEPGRINRALKKSLINAGIEKHVKVHELRHTAASLAFLKGIPGKVVQEMLGHSHYSTTMDIYSHVDPGMHMEASEKMNEVLEG</sequence>
<dbReference type="Gene3D" id="1.10.443.10">
    <property type="entry name" value="Intergrase catalytic core"/>
    <property type="match status" value="1"/>
</dbReference>